<evidence type="ECO:0000313" key="4">
    <source>
        <dbReference type="Proteomes" id="UP000006727"/>
    </source>
</evidence>
<dbReference type="EMBL" id="ABEU02000001">
    <property type="protein sequence ID" value="PNR63221.1"/>
    <property type="molecule type" value="Genomic_DNA"/>
</dbReference>
<organism evidence="2">
    <name type="scientific">Physcomitrium patens</name>
    <name type="common">Spreading-leaved earth moss</name>
    <name type="synonym">Physcomitrella patens</name>
    <dbReference type="NCBI Taxonomy" id="3218"/>
    <lineage>
        <taxon>Eukaryota</taxon>
        <taxon>Viridiplantae</taxon>
        <taxon>Streptophyta</taxon>
        <taxon>Embryophyta</taxon>
        <taxon>Bryophyta</taxon>
        <taxon>Bryophytina</taxon>
        <taxon>Bryopsida</taxon>
        <taxon>Funariidae</taxon>
        <taxon>Funariales</taxon>
        <taxon>Funariaceae</taxon>
        <taxon>Physcomitrium</taxon>
    </lineage>
</organism>
<dbReference type="InParanoid" id="A0A2K1LB30"/>
<dbReference type="Gramene" id="Pp3c1_35620V3.1">
    <property type="protein sequence ID" value="Pp3c1_35620V3.1"/>
    <property type="gene ID" value="Pp3c1_35620"/>
</dbReference>
<protein>
    <submittedName>
        <fullName evidence="2 3">Uncharacterized protein</fullName>
    </submittedName>
</protein>
<keyword evidence="1" id="KW-0812">Transmembrane</keyword>
<reference evidence="2 4" key="2">
    <citation type="journal article" date="2018" name="Plant J.">
        <title>The Physcomitrella patens chromosome-scale assembly reveals moss genome structure and evolution.</title>
        <authorList>
            <person name="Lang D."/>
            <person name="Ullrich K.K."/>
            <person name="Murat F."/>
            <person name="Fuchs J."/>
            <person name="Jenkins J."/>
            <person name="Haas F.B."/>
            <person name="Piednoel M."/>
            <person name="Gundlach H."/>
            <person name="Van Bel M."/>
            <person name="Meyberg R."/>
            <person name="Vives C."/>
            <person name="Morata J."/>
            <person name="Symeonidi A."/>
            <person name="Hiss M."/>
            <person name="Muchero W."/>
            <person name="Kamisugi Y."/>
            <person name="Saleh O."/>
            <person name="Blanc G."/>
            <person name="Decker E.L."/>
            <person name="van Gessel N."/>
            <person name="Grimwood J."/>
            <person name="Hayes R.D."/>
            <person name="Graham S.W."/>
            <person name="Gunter L.E."/>
            <person name="McDaniel S.F."/>
            <person name="Hoernstein S.N.W."/>
            <person name="Larsson A."/>
            <person name="Li F.W."/>
            <person name="Perroud P.F."/>
            <person name="Phillips J."/>
            <person name="Ranjan P."/>
            <person name="Rokshar D.S."/>
            <person name="Rothfels C.J."/>
            <person name="Schneider L."/>
            <person name="Shu S."/>
            <person name="Stevenson D.W."/>
            <person name="Thummler F."/>
            <person name="Tillich M."/>
            <person name="Villarreal Aguilar J.C."/>
            <person name="Widiez T."/>
            <person name="Wong G.K."/>
            <person name="Wymore A."/>
            <person name="Zhang Y."/>
            <person name="Zimmer A.D."/>
            <person name="Quatrano R.S."/>
            <person name="Mayer K.F.X."/>
            <person name="Goodstein D."/>
            <person name="Casacuberta J.M."/>
            <person name="Vandepoele K."/>
            <person name="Reski R."/>
            <person name="Cuming A.C."/>
            <person name="Tuskan G.A."/>
            <person name="Maumus F."/>
            <person name="Salse J."/>
            <person name="Schmutz J."/>
            <person name="Rensing S.A."/>
        </authorList>
    </citation>
    <scope>NUCLEOTIDE SEQUENCE [LARGE SCALE GENOMIC DNA]</scope>
    <source>
        <strain evidence="3 4">cv. Gransden 2004</strain>
    </source>
</reference>
<evidence type="ECO:0000313" key="3">
    <source>
        <dbReference type="EnsemblPlants" id="Pp3c1_35620V3.1"/>
    </source>
</evidence>
<dbReference type="AlphaFoldDB" id="A0A2K1LB30"/>
<name>A0A2K1LB30_PHYPA</name>
<keyword evidence="1" id="KW-0472">Membrane</keyword>
<accession>A0A2K1LB30</accession>
<evidence type="ECO:0000313" key="2">
    <source>
        <dbReference type="EMBL" id="PNR63221.1"/>
    </source>
</evidence>
<reference evidence="3" key="3">
    <citation type="submission" date="2020-12" db="UniProtKB">
        <authorList>
            <consortium name="EnsemblPlants"/>
        </authorList>
    </citation>
    <scope>IDENTIFICATION</scope>
</reference>
<feature type="transmembrane region" description="Helical" evidence="1">
    <location>
        <begin position="49"/>
        <end position="74"/>
    </location>
</feature>
<keyword evidence="1" id="KW-1133">Transmembrane helix</keyword>
<proteinExistence type="predicted"/>
<sequence>MENMRLQEQLCKLEHFHTNGEREAMTQEISDLRDQISALQFNSEPHCGLLWSLFVDFYCLCLWTSMVFSVYAFLKPSSLMTSPFHLQLVDLLGIKLSLDSPAHSQEIHSAVKVAADRHQDSQMKTLEVNYLELKNAQHQQHLFVLKTRLSKLAATLSEKDLLSSPKLTSVVASPSLELSSRCLLSCCEHCKQPPLQSGARKRGSG</sequence>
<dbReference type="Proteomes" id="UP000006727">
    <property type="component" value="Chromosome 1"/>
</dbReference>
<gene>
    <name evidence="2" type="ORF">PHYPA_001646</name>
</gene>
<keyword evidence="4" id="KW-1185">Reference proteome</keyword>
<evidence type="ECO:0000256" key="1">
    <source>
        <dbReference type="SAM" id="Phobius"/>
    </source>
</evidence>
<reference evidence="2 4" key="1">
    <citation type="journal article" date="2008" name="Science">
        <title>The Physcomitrella genome reveals evolutionary insights into the conquest of land by plants.</title>
        <authorList>
            <person name="Rensing S."/>
            <person name="Lang D."/>
            <person name="Zimmer A."/>
            <person name="Terry A."/>
            <person name="Salamov A."/>
            <person name="Shapiro H."/>
            <person name="Nishiyama T."/>
            <person name="Perroud P.-F."/>
            <person name="Lindquist E."/>
            <person name="Kamisugi Y."/>
            <person name="Tanahashi T."/>
            <person name="Sakakibara K."/>
            <person name="Fujita T."/>
            <person name="Oishi K."/>
            <person name="Shin-I T."/>
            <person name="Kuroki Y."/>
            <person name="Toyoda A."/>
            <person name="Suzuki Y."/>
            <person name="Hashimoto A."/>
            <person name="Yamaguchi K."/>
            <person name="Sugano A."/>
            <person name="Kohara Y."/>
            <person name="Fujiyama A."/>
            <person name="Anterola A."/>
            <person name="Aoki S."/>
            <person name="Ashton N."/>
            <person name="Barbazuk W.B."/>
            <person name="Barker E."/>
            <person name="Bennetzen J."/>
            <person name="Bezanilla M."/>
            <person name="Blankenship R."/>
            <person name="Cho S.H."/>
            <person name="Dutcher S."/>
            <person name="Estelle M."/>
            <person name="Fawcett J.A."/>
            <person name="Gundlach H."/>
            <person name="Hanada K."/>
            <person name="Heyl A."/>
            <person name="Hicks K.A."/>
            <person name="Hugh J."/>
            <person name="Lohr M."/>
            <person name="Mayer K."/>
            <person name="Melkozernov A."/>
            <person name="Murata T."/>
            <person name="Nelson D."/>
            <person name="Pils B."/>
            <person name="Prigge M."/>
            <person name="Reiss B."/>
            <person name="Renner T."/>
            <person name="Rombauts S."/>
            <person name="Rushton P."/>
            <person name="Sanderfoot A."/>
            <person name="Schween G."/>
            <person name="Shiu S.-H."/>
            <person name="Stueber K."/>
            <person name="Theodoulou F.L."/>
            <person name="Tu H."/>
            <person name="Van de Peer Y."/>
            <person name="Verrier P.J."/>
            <person name="Waters E."/>
            <person name="Wood A."/>
            <person name="Yang L."/>
            <person name="Cove D."/>
            <person name="Cuming A."/>
            <person name="Hasebe M."/>
            <person name="Lucas S."/>
            <person name="Mishler D.B."/>
            <person name="Reski R."/>
            <person name="Grigoriev I."/>
            <person name="Quatrano R.S."/>
            <person name="Boore J.L."/>
        </authorList>
    </citation>
    <scope>NUCLEOTIDE SEQUENCE [LARGE SCALE GENOMIC DNA]</scope>
    <source>
        <strain evidence="3 4">cv. Gransden 2004</strain>
    </source>
</reference>
<dbReference type="PaxDb" id="3218-PP1S28_202V6.1"/>
<dbReference type="EnsemblPlants" id="Pp3c1_35620V3.1">
    <property type="protein sequence ID" value="Pp3c1_35620V3.1"/>
    <property type="gene ID" value="Pp3c1_35620"/>
</dbReference>